<feature type="region of interest" description="Disordered" evidence="5">
    <location>
        <begin position="158"/>
        <end position="193"/>
    </location>
</feature>
<sequence length="610" mass="69479">MLPNLRRLDDRPVRDSERKAALMHFCSDQAYEFHDPLVLELETESPDRADEKIVQWKGSRIGRRRCNERVRAMQIEKANLTRKSPGAGDQNRQGHPRAAFVSSLAKKCSALDADDEAVLNLISKCNWDLNKPCVITGSAKNIPDADMHTLQDIRDIDNASSFSGDQEPTLRTSSQQNRPQPLNIPKATASSQKRHCVEFQDFSEEALHRGKDGIRVTFADEMPRDLTPADPNLKFQDEAEAYHRITSYAHFTPHPGSSETVLPKTTYPSSQGHQHHKSAVPFPYVGTLSAAEINGQNQEMNGQPSLQPHNSSSAIQSKQPVIVCTASSRQDKSEDQNLKKQFLPQRTFSHDHFSGTHDRTREAVHPATSEVSADTNATLNPTLMEHFLDLVDKYWNGFKSLHCNETFLNQARIIWSAMLDGLQPQSEPKSDFKLQEQVSHLKEKNEALQASLSHQEQHHSENLQKLRVQFMEAEKDVEMLRDRLTRTLEEKNILQNHVIKLEHKVLNVSNSSNQHLEELQSHNQNLQSEIENLKEKLQCCSQIQELTQMLQESHRTLVSTNEHLLRELNETRSRHKAEVDQLHWSYIQLKKSIQVSPTASSGLDQHHTET</sequence>
<reference evidence="6" key="4">
    <citation type="submission" date="2025-08" db="UniProtKB">
        <authorList>
            <consortium name="Ensembl"/>
        </authorList>
    </citation>
    <scope>IDENTIFICATION</scope>
</reference>
<evidence type="ECO:0000256" key="4">
    <source>
        <dbReference type="SAM" id="Coils"/>
    </source>
</evidence>
<dbReference type="GeneTree" id="ENSGT00530000063884"/>
<evidence type="ECO:0000256" key="1">
    <source>
        <dbReference type="ARBA" id="ARBA00022614"/>
    </source>
</evidence>
<dbReference type="PANTHER" id="PTHR23311">
    <property type="entry name" value="HEAT SHOCK REGULATED 2"/>
    <property type="match status" value="1"/>
</dbReference>
<dbReference type="InterPro" id="IPR055320">
    <property type="entry name" value="CEP72-like"/>
</dbReference>
<dbReference type="STRING" id="7868.ENSCMIP00000048439"/>
<evidence type="ECO:0000313" key="6">
    <source>
        <dbReference type="Ensembl" id="ENSCMIP00000048439.1"/>
    </source>
</evidence>
<name>A0A4W3JY40_CALMI</name>
<accession>A0A4W3JY40</accession>
<evidence type="ECO:0008006" key="8">
    <source>
        <dbReference type="Google" id="ProtNLM"/>
    </source>
</evidence>
<feature type="region of interest" description="Disordered" evidence="5">
    <location>
        <begin position="298"/>
        <end position="318"/>
    </location>
</feature>
<reference evidence="7" key="2">
    <citation type="journal article" date="2007" name="PLoS Biol.">
        <title>Survey sequencing and comparative analysis of the elephant shark (Callorhinchus milii) genome.</title>
        <authorList>
            <person name="Venkatesh B."/>
            <person name="Kirkness E.F."/>
            <person name="Loh Y.H."/>
            <person name="Halpern A.L."/>
            <person name="Lee A.P."/>
            <person name="Johnson J."/>
            <person name="Dandona N."/>
            <person name="Viswanathan L.D."/>
            <person name="Tay A."/>
            <person name="Venter J.C."/>
            <person name="Strausberg R.L."/>
            <person name="Brenner S."/>
        </authorList>
    </citation>
    <scope>NUCLEOTIDE SEQUENCE [LARGE SCALE GENOMIC DNA]</scope>
</reference>
<dbReference type="OMA" id="FMHAVRI"/>
<dbReference type="Ensembl" id="ENSCMIT00000049115.1">
    <property type="protein sequence ID" value="ENSCMIP00000048439.1"/>
    <property type="gene ID" value="ENSCMIG00000019803.1"/>
</dbReference>
<dbReference type="PANTHER" id="PTHR23311:SF5">
    <property type="entry name" value="CENTROSOMAL PROTEIN OF 72 KDA"/>
    <property type="match status" value="1"/>
</dbReference>
<dbReference type="Proteomes" id="UP000314986">
    <property type="component" value="Unassembled WGS sequence"/>
</dbReference>
<protein>
    <recommendedName>
        <fullName evidence="8">Centrosomal protein of 72 kDa</fullName>
    </recommendedName>
</protein>
<feature type="compositionally biased region" description="Polar residues" evidence="5">
    <location>
        <begin position="158"/>
        <end position="180"/>
    </location>
</feature>
<evidence type="ECO:0000256" key="3">
    <source>
        <dbReference type="ARBA" id="ARBA00023054"/>
    </source>
</evidence>
<dbReference type="InParanoid" id="A0A4W3JY40"/>
<reference evidence="6" key="5">
    <citation type="submission" date="2025-09" db="UniProtKB">
        <authorList>
            <consortium name="Ensembl"/>
        </authorList>
    </citation>
    <scope>IDENTIFICATION</scope>
</reference>
<dbReference type="AlphaFoldDB" id="A0A4W3JY40"/>
<reference evidence="7" key="3">
    <citation type="journal article" date="2014" name="Nature">
        <title>Elephant shark genome provides unique insights into gnathostome evolution.</title>
        <authorList>
            <consortium name="International Elephant Shark Genome Sequencing Consortium"/>
            <person name="Venkatesh B."/>
            <person name="Lee A.P."/>
            <person name="Ravi V."/>
            <person name="Maurya A.K."/>
            <person name="Lian M.M."/>
            <person name="Swann J.B."/>
            <person name="Ohta Y."/>
            <person name="Flajnik M.F."/>
            <person name="Sutoh Y."/>
            <person name="Kasahara M."/>
            <person name="Hoon S."/>
            <person name="Gangu V."/>
            <person name="Roy S.W."/>
            <person name="Irimia M."/>
            <person name="Korzh V."/>
            <person name="Kondrychyn I."/>
            <person name="Lim Z.W."/>
            <person name="Tay B.H."/>
            <person name="Tohari S."/>
            <person name="Kong K.W."/>
            <person name="Ho S."/>
            <person name="Lorente-Galdos B."/>
            <person name="Quilez J."/>
            <person name="Marques-Bonet T."/>
            <person name="Raney B.J."/>
            <person name="Ingham P.W."/>
            <person name="Tay A."/>
            <person name="Hillier L.W."/>
            <person name="Minx P."/>
            <person name="Boehm T."/>
            <person name="Wilson R.K."/>
            <person name="Brenner S."/>
            <person name="Warren W.C."/>
        </authorList>
    </citation>
    <scope>NUCLEOTIDE SEQUENCE [LARGE SCALE GENOMIC DNA]</scope>
</reference>
<evidence type="ECO:0000256" key="2">
    <source>
        <dbReference type="ARBA" id="ARBA00022737"/>
    </source>
</evidence>
<keyword evidence="3 4" id="KW-0175">Coiled coil</keyword>
<evidence type="ECO:0000256" key="5">
    <source>
        <dbReference type="SAM" id="MobiDB-lite"/>
    </source>
</evidence>
<proteinExistence type="predicted"/>
<evidence type="ECO:0000313" key="7">
    <source>
        <dbReference type="Proteomes" id="UP000314986"/>
    </source>
</evidence>
<reference evidence="7" key="1">
    <citation type="journal article" date="2006" name="Science">
        <title>Ancient noncoding elements conserved in the human genome.</title>
        <authorList>
            <person name="Venkatesh B."/>
            <person name="Kirkness E.F."/>
            <person name="Loh Y.H."/>
            <person name="Halpern A.L."/>
            <person name="Lee A.P."/>
            <person name="Johnson J."/>
            <person name="Dandona N."/>
            <person name="Viswanathan L.D."/>
            <person name="Tay A."/>
            <person name="Venter J.C."/>
            <person name="Strausberg R.L."/>
            <person name="Brenner S."/>
        </authorList>
    </citation>
    <scope>NUCLEOTIDE SEQUENCE [LARGE SCALE GENOMIC DNA]</scope>
</reference>
<feature type="coiled-coil region" evidence="4">
    <location>
        <begin position="438"/>
        <end position="543"/>
    </location>
</feature>
<keyword evidence="1" id="KW-0433">Leucine-rich repeat</keyword>
<organism evidence="6 7">
    <name type="scientific">Callorhinchus milii</name>
    <name type="common">Ghost shark</name>
    <dbReference type="NCBI Taxonomy" id="7868"/>
    <lineage>
        <taxon>Eukaryota</taxon>
        <taxon>Metazoa</taxon>
        <taxon>Chordata</taxon>
        <taxon>Craniata</taxon>
        <taxon>Vertebrata</taxon>
        <taxon>Chondrichthyes</taxon>
        <taxon>Holocephali</taxon>
        <taxon>Chimaeriformes</taxon>
        <taxon>Callorhinchidae</taxon>
        <taxon>Callorhinchus</taxon>
    </lineage>
</organism>
<keyword evidence="7" id="KW-1185">Reference proteome</keyword>
<keyword evidence="2" id="KW-0677">Repeat</keyword>